<dbReference type="Pfam" id="PF00873">
    <property type="entry name" value="ACR_tran"/>
    <property type="match status" value="2"/>
</dbReference>
<dbReference type="GO" id="GO:0042910">
    <property type="term" value="F:xenobiotic transmembrane transporter activity"/>
    <property type="evidence" value="ECO:0007669"/>
    <property type="project" value="TreeGrafter"/>
</dbReference>
<dbReference type="AlphaFoldDB" id="A0A1T5DX24"/>
<feature type="transmembrane region" description="Helical" evidence="1">
    <location>
        <begin position="456"/>
        <end position="478"/>
    </location>
</feature>
<dbReference type="PANTHER" id="PTHR32063">
    <property type="match status" value="1"/>
</dbReference>
<dbReference type="Gene3D" id="3.30.2090.10">
    <property type="entry name" value="Multidrug efflux transporter AcrB TolC docking domain, DN and DC subdomains"/>
    <property type="match status" value="2"/>
</dbReference>
<dbReference type="Gene3D" id="3.30.70.1440">
    <property type="entry name" value="Multidrug efflux transporter AcrB pore domain"/>
    <property type="match status" value="1"/>
</dbReference>
<feature type="transmembrane region" description="Helical" evidence="1">
    <location>
        <begin position="905"/>
        <end position="923"/>
    </location>
</feature>
<dbReference type="SUPFAM" id="SSF82866">
    <property type="entry name" value="Multidrug efflux transporter AcrB transmembrane domain"/>
    <property type="match status" value="2"/>
</dbReference>
<feature type="transmembrane region" description="Helical" evidence="1">
    <location>
        <begin position="1030"/>
        <end position="1053"/>
    </location>
</feature>
<dbReference type="SUPFAM" id="SSF82714">
    <property type="entry name" value="Multidrug efflux transporter AcrB TolC docking domain, DN and DC subdomains"/>
    <property type="match status" value="1"/>
</dbReference>
<protein>
    <submittedName>
        <fullName evidence="2">Multidrug efflux pump subunit AcrB</fullName>
    </submittedName>
</protein>
<feature type="transmembrane region" description="Helical" evidence="1">
    <location>
        <begin position="523"/>
        <end position="542"/>
    </location>
</feature>
<feature type="transmembrane region" description="Helical" evidence="1">
    <location>
        <begin position="956"/>
        <end position="977"/>
    </location>
</feature>
<reference evidence="3" key="1">
    <citation type="submission" date="2017-02" db="EMBL/GenBank/DDBJ databases">
        <authorList>
            <person name="Varghese N."/>
            <person name="Submissions S."/>
        </authorList>
    </citation>
    <scope>NUCLEOTIDE SEQUENCE [LARGE SCALE GENOMIC DNA]</scope>
    <source>
        <strain evidence="3">DSM 24967</strain>
    </source>
</reference>
<feature type="transmembrane region" description="Helical" evidence="1">
    <location>
        <begin position="1004"/>
        <end position="1024"/>
    </location>
</feature>
<feature type="transmembrane region" description="Helical" evidence="1">
    <location>
        <begin position="340"/>
        <end position="358"/>
    </location>
</feature>
<dbReference type="SUPFAM" id="SSF82693">
    <property type="entry name" value="Multidrug efflux transporter AcrB pore domain, PN1, PN2, PC1 and PC2 subdomains"/>
    <property type="match status" value="2"/>
</dbReference>
<evidence type="ECO:0000256" key="1">
    <source>
        <dbReference type="SAM" id="Phobius"/>
    </source>
</evidence>
<feature type="transmembrane region" description="Helical" evidence="1">
    <location>
        <begin position="930"/>
        <end position="950"/>
    </location>
</feature>
<feature type="transmembrane region" description="Helical" evidence="1">
    <location>
        <begin position="392"/>
        <end position="411"/>
    </location>
</feature>
<sequence>MSKVSPKISSFTLIVAFLCVAIAGIAFIPLLPVKLSPSRTLPKLVVSFQMPGNSARVIEMEVTSKLEAMLARIKGIKSISSTSGNGWGSIQLDLDKHTDVDVARFEASTIVRQSWSQLPAGLSYPVLQVSRPDDKEARAFMSYTLNAAATPVFIQRYAEEQIKPRLSSIKGIYRIDVKGATPMEWRLTYNNDQLISLGITVNKLQEAIRQYYNQEFLGTANVQLSKGEKEWIRLALVSEAPENGFDPSKISVSTPDGEVISLAKLIRVTRQEEMPQSYYRINGLNSIYLSIVADESANQLQLAKQVKDEIARMEAVLPAGYEIHTSYDATEYIQTELDKIYVRSGLTVLILLLFVLLIMRNLRYLLLIVVSLTVNILIAVILYYLLGLEMQLYSLAGVTISLSLIIDNTIVMADHIRTHQNRLAFLSVLAATLTTIGSLAIIFFLNEEIRLNLQDFAAVIIVNLFVSLAIALFFVPALMDKMGLNKRKVRRNARFAFIQKWKLKGSLLFRKYYGAQIRFMCRWRVVVCLLLILAFGLPVFLLPEKIEPKDDLPLKGWQNTYNEVVTSSFYKESVKPIVEKVLGGTLRLFVDKVYEGSYFTRSEETVLSVSASMPNGTTLAQMNNLMQRMEAYLSTFTEIKQFQTNVYSARQAGISIYFTKESEQSGFPYTLKSKIISKALELGGGSWGVWGLQDQGFSNDVRENAGSYRIEMLGYNYDELYNYAEALKDTLLTYRRIKEVLINARFSWWKDDYKEFYFNLNKARMAEENIMPMQLFQIMRPVFTKDEFTGSVLVDGSKENLKLSSTQSASYDVWALQHNALEASDRSYKMSDLAAVEKGQMPQEVAKVDQQYRLCLQYEYIGASNQGNKIQERVLKAFNKTLPMGYSAKSDNQMWTWGEKDKKQYLLLALIIVIIFFTTSVLFNSLRLPLAVIFVIPISYIGVFLTFYLFKLNFDQGGFASFVLLCGITVNASIYILNEFDSIRKDSPAMPPVKAYLRAWNLKIIPIFLTVVSTILGFIPFLVGTGKEGFWFPLAAGTIGGLVMSIAGIFFYLPVFTLSRKKL</sequence>
<dbReference type="Gene3D" id="3.30.70.1430">
    <property type="entry name" value="Multidrug efflux transporter AcrB pore domain"/>
    <property type="match status" value="2"/>
</dbReference>
<evidence type="ECO:0000313" key="3">
    <source>
        <dbReference type="Proteomes" id="UP000190852"/>
    </source>
</evidence>
<proteinExistence type="predicted"/>
<dbReference type="EMBL" id="FUYQ01000022">
    <property type="protein sequence ID" value="SKB76342.1"/>
    <property type="molecule type" value="Genomic_DNA"/>
</dbReference>
<organism evidence="2 3">
    <name type="scientific">Parabacteroides chartae</name>
    <dbReference type="NCBI Taxonomy" id="1037355"/>
    <lineage>
        <taxon>Bacteria</taxon>
        <taxon>Pseudomonadati</taxon>
        <taxon>Bacteroidota</taxon>
        <taxon>Bacteroidia</taxon>
        <taxon>Bacteroidales</taxon>
        <taxon>Tannerellaceae</taxon>
        <taxon>Parabacteroides</taxon>
    </lineage>
</organism>
<keyword evidence="3" id="KW-1185">Reference proteome</keyword>
<feature type="transmembrane region" description="Helical" evidence="1">
    <location>
        <begin position="423"/>
        <end position="444"/>
    </location>
</feature>
<gene>
    <name evidence="2" type="ORF">SAMN05660349_02676</name>
</gene>
<dbReference type="InterPro" id="IPR027463">
    <property type="entry name" value="AcrB_DN_DC_subdom"/>
</dbReference>
<dbReference type="Proteomes" id="UP000190852">
    <property type="component" value="Unassembled WGS sequence"/>
</dbReference>
<name>A0A1T5DX24_9BACT</name>
<keyword evidence="1" id="KW-0812">Transmembrane</keyword>
<dbReference type="RefSeq" id="WP_079684095.1">
    <property type="nucleotide sequence ID" value="NZ_FUYQ01000022.1"/>
</dbReference>
<dbReference type="PANTHER" id="PTHR32063:SF0">
    <property type="entry name" value="SWARMING MOTILITY PROTEIN SWRC"/>
    <property type="match status" value="1"/>
</dbReference>
<dbReference type="InterPro" id="IPR001036">
    <property type="entry name" value="Acrflvin-R"/>
</dbReference>
<dbReference type="GO" id="GO:0005886">
    <property type="term" value="C:plasma membrane"/>
    <property type="evidence" value="ECO:0007669"/>
    <property type="project" value="TreeGrafter"/>
</dbReference>
<feature type="transmembrane region" description="Helical" evidence="1">
    <location>
        <begin position="365"/>
        <end position="386"/>
    </location>
</feature>
<accession>A0A1T5DX24</accession>
<feature type="transmembrane region" description="Helical" evidence="1">
    <location>
        <begin position="12"/>
        <end position="31"/>
    </location>
</feature>
<keyword evidence="1" id="KW-1133">Transmembrane helix</keyword>
<dbReference type="PRINTS" id="PR00702">
    <property type="entry name" value="ACRIFLAVINRP"/>
</dbReference>
<dbReference type="Gene3D" id="3.30.70.1320">
    <property type="entry name" value="Multidrug efflux transporter AcrB pore domain like"/>
    <property type="match status" value="1"/>
</dbReference>
<evidence type="ECO:0000313" key="2">
    <source>
        <dbReference type="EMBL" id="SKB76342.1"/>
    </source>
</evidence>
<keyword evidence="1" id="KW-0472">Membrane</keyword>
<dbReference type="Gene3D" id="1.20.1640.10">
    <property type="entry name" value="Multidrug efflux transporter AcrB transmembrane domain"/>
    <property type="match status" value="2"/>
</dbReference>